<feature type="transmembrane region" description="Helical" evidence="9">
    <location>
        <begin position="66"/>
        <end position="86"/>
    </location>
</feature>
<dbReference type="CDD" id="cd00637">
    <property type="entry name" value="7tm_classA_rhodopsin-like"/>
    <property type="match status" value="1"/>
</dbReference>
<dbReference type="Pfam" id="PF00001">
    <property type="entry name" value="7tm_1"/>
    <property type="match status" value="1"/>
</dbReference>
<evidence type="ECO:0000256" key="7">
    <source>
        <dbReference type="ARBA" id="ARBA00023224"/>
    </source>
</evidence>
<evidence type="ECO:0000256" key="9">
    <source>
        <dbReference type="SAM" id="Phobius"/>
    </source>
</evidence>
<dbReference type="SMART" id="SM01381">
    <property type="entry name" value="7TM_GPCR_Srsx"/>
    <property type="match status" value="1"/>
</dbReference>
<feature type="transmembrane region" description="Helical" evidence="9">
    <location>
        <begin position="187"/>
        <end position="208"/>
    </location>
</feature>
<accession>A0A6P8IHF3</accession>
<dbReference type="Proteomes" id="UP000515163">
    <property type="component" value="Unplaced"/>
</dbReference>
<dbReference type="PROSITE" id="PS50262">
    <property type="entry name" value="G_PROTEIN_RECEP_F1_2"/>
    <property type="match status" value="1"/>
</dbReference>
<comment type="subcellular location">
    <subcellularLocation>
        <location evidence="1">Membrane</location>
        <topology evidence="1">Multi-pass membrane protein</topology>
    </subcellularLocation>
</comment>
<keyword evidence="4 8" id="KW-0297">G-protein coupled receptor</keyword>
<evidence type="ECO:0000256" key="1">
    <source>
        <dbReference type="ARBA" id="ARBA00004141"/>
    </source>
</evidence>
<evidence type="ECO:0000256" key="4">
    <source>
        <dbReference type="ARBA" id="ARBA00023040"/>
    </source>
</evidence>
<name>A0A6P8IHF3_ACTTE</name>
<evidence type="ECO:0000256" key="6">
    <source>
        <dbReference type="ARBA" id="ARBA00023170"/>
    </source>
</evidence>
<evidence type="ECO:0000313" key="11">
    <source>
        <dbReference type="Proteomes" id="UP000515163"/>
    </source>
</evidence>
<evidence type="ECO:0000256" key="2">
    <source>
        <dbReference type="ARBA" id="ARBA00022692"/>
    </source>
</evidence>
<evidence type="ECO:0000259" key="10">
    <source>
        <dbReference type="PROSITE" id="PS50262"/>
    </source>
</evidence>
<feature type="transmembrane region" description="Helical" evidence="9">
    <location>
        <begin position="145"/>
        <end position="167"/>
    </location>
</feature>
<gene>
    <name evidence="12" type="primary">LOC116301259</name>
</gene>
<feature type="transmembrane region" description="Helical" evidence="9">
    <location>
        <begin position="33"/>
        <end position="54"/>
    </location>
</feature>
<feature type="transmembrane region" description="Helical" evidence="9">
    <location>
        <begin position="246"/>
        <end position="264"/>
    </location>
</feature>
<reference evidence="12" key="1">
    <citation type="submission" date="2025-08" db="UniProtKB">
        <authorList>
            <consortium name="RefSeq"/>
        </authorList>
    </citation>
    <scope>IDENTIFICATION</scope>
    <source>
        <tissue evidence="12">Tentacle</tissue>
    </source>
</reference>
<dbReference type="InterPro" id="IPR017452">
    <property type="entry name" value="GPCR_Rhodpsn_7TM"/>
</dbReference>
<feature type="transmembrane region" description="Helical" evidence="9">
    <location>
        <begin position="106"/>
        <end position="124"/>
    </location>
</feature>
<sequence>MNQSTSRSNDYQLEQLHYKLEQRSSEQMILEPFFAALIMVLAVFGNSLVILTFYKNKNLLTIPNFFVLNLLITDLLMALTILPVFVLTLGRGKWMFDDTVCTVQGFWNFTLFSVTLFTLTAISINRFIRIVYPAHYSVIYIWKNVYAIIAGIWFFCLLSSTSPLWGLGRYAFNPNTALCTTGGGNEIFRFISHVVMLIIMLIIAICNFRIVKAVRSHSNNISRNKSRTNGCIVQERRGEEIHISKSISIVVGVFSFCWIPTYVMDSLEAHDIMVPRVARLLGIFTILMDSVLNPFVFGLTNKKLRLAIRETFRETFVTRIQRHRYVFPSRPELRPNVINVSPINVISA</sequence>
<keyword evidence="6 8" id="KW-0675">Receptor</keyword>
<dbReference type="GeneID" id="116301259"/>
<proteinExistence type="inferred from homology"/>
<dbReference type="OrthoDB" id="5950126at2759"/>
<dbReference type="KEGG" id="aten:116301259"/>
<protein>
    <submittedName>
        <fullName evidence="12">Melanopsin-B-like</fullName>
    </submittedName>
</protein>
<keyword evidence="7 8" id="KW-0807">Transducer</keyword>
<keyword evidence="3 9" id="KW-1133">Transmembrane helix</keyword>
<comment type="similarity">
    <text evidence="8">Belongs to the G-protein coupled receptor 1 family.</text>
</comment>
<feature type="transmembrane region" description="Helical" evidence="9">
    <location>
        <begin position="276"/>
        <end position="299"/>
    </location>
</feature>
<dbReference type="AlphaFoldDB" id="A0A6P8IHF3"/>
<keyword evidence="2 8" id="KW-0812">Transmembrane</keyword>
<evidence type="ECO:0000256" key="5">
    <source>
        <dbReference type="ARBA" id="ARBA00023136"/>
    </source>
</evidence>
<dbReference type="InterPro" id="IPR050125">
    <property type="entry name" value="GPCR_opsins"/>
</dbReference>
<dbReference type="PRINTS" id="PR00237">
    <property type="entry name" value="GPCRRHODOPSN"/>
</dbReference>
<evidence type="ECO:0000256" key="8">
    <source>
        <dbReference type="RuleBase" id="RU000688"/>
    </source>
</evidence>
<dbReference type="RefSeq" id="XP_031566154.1">
    <property type="nucleotide sequence ID" value="XM_031710294.1"/>
</dbReference>
<keyword evidence="11" id="KW-1185">Reference proteome</keyword>
<organism evidence="11 12">
    <name type="scientific">Actinia tenebrosa</name>
    <name type="common">Australian red waratah sea anemone</name>
    <dbReference type="NCBI Taxonomy" id="6105"/>
    <lineage>
        <taxon>Eukaryota</taxon>
        <taxon>Metazoa</taxon>
        <taxon>Cnidaria</taxon>
        <taxon>Anthozoa</taxon>
        <taxon>Hexacorallia</taxon>
        <taxon>Actiniaria</taxon>
        <taxon>Actiniidae</taxon>
        <taxon>Actinia</taxon>
    </lineage>
</organism>
<dbReference type="GO" id="GO:0004930">
    <property type="term" value="F:G protein-coupled receptor activity"/>
    <property type="evidence" value="ECO:0007669"/>
    <property type="project" value="UniProtKB-KW"/>
</dbReference>
<dbReference type="PANTHER" id="PTHR24240">
    <property type="entry name" value="OPSIN"/>
    <property type="match status" value="1"/>
</dbReference>
<dbReference type="GO" id="GO:0016020">
    <property type="term" value="C:membrane"/>
    <property type="evidence" value="ECO:0007669"/>
    <property type="project" value="UniProtKB-SubCell"/>
</dbReference>
<keyword evidence="5 9" id="KW-0472">Membrane</keyword>
<evidence type="ECO:0000256" key="3">
    <source>
        <dbReference type="ARBA" id="ARBA00022989"/>
    </source>
</evidence>
<dbReference type="SUPFAM" id="SSF81321">
    <property type="entry name" value="Family A G protein-coupled receptor-like"/>
    <property type="match status" value="1"/>
</dbReference>
<dbReference type="Gene3D" id="1.20.1070.10">
    <property type="entry name" value="Rhodopsin 7-helix transmembrane proteins"/>
    <property type="match status" value="1"/>
</dbReference>
<dbReference type="InParanoid" id="A0A6P8IHF3"/>
<feature type="domain" description="G-protein coupled receptors family 1 profile" evidence="10">
    <location>
        <begin position="45"/>
        <end position="297"/>
    </location>
</feature>
<evidence type="ECO:0000313" key="12">
    <source>
        <dbReference type="RefSeq" id="XP_031566154.1"/>
    </source>
</evidence>
<dbReference type="InterPro" id="IPR000276">
    <property type="entry name" value="GPCR_Rhodpsn"/>
</dbReference>
<dbReference type="PROSITE" id="PS00237">
    <property type="entry name" value="G_PROTEIN_RECEP_F1_1"/>
    <property type="match status" value="1"/>
</dbReference>